<keyword evidence="3" id="KW-1185">Reference proteome</keyword>
<dbReference type="GO" id="GO:0009535">
    <property type="term" value="C:chloroplast thylakoid membrane"/>
    <property type="evidence" value="ECO:0007669"/>
    <property type="project" value="InterPro"/>
</dbReference>
<dbReference type="GO" id="GO:0048564">
    <property type="term" value="P:photosystem I assembly"/>
    <property type="evidence" value="ECO:0007669"/>
    <property type="project" value="InterPro"/>
</dbReference>
<dbReference type="AlphaFoldDB" id="A0AAN9RBI4"/>
<gene>
    <name evidence="2" type="ORF">VNO80_11539</name>
</gene>
<evidence type="ECO:0000313" key="3">
    <source>
        <dbReference type="Proteomes" id="UP001374584"/>
    </source>
</evidence>
<dbReference type="InterPro" id="IPR040340">
    <property type="entry name" value="CEST/Y3IP1"/>
</dbReference>
<dbReference type="EMBL" id="JAYMYR010000004">
    <property type="protein sequence ID" value="KAK7369500.1"/>
    <property type="molecule type" value="Genomic_DNA"/>
</dbReference>
<feature type="region of interest" description="Disordered" evidence="1">
    <location>
        <begin position="61"/>
        <end position="82"/>
    </location>
</feature>
<protein>
    <submittedName>
        <fullName evidence="2">Uncharacterized protein</fullName>
    </submittedName>
</protein>
<accession>A0AAN9RBI4</accession>
<dbReference type="GO" id="GO:0080183">
    <property type="term" value="P:response to photooxidative stress"/>
    <property type="evidence" value="ECO:0007669"/>
    <property type="project" value="InterPro"/>
</dbReference>
<dbReference type="PANTHER" id="PTHR33672:SF24">
    <property type="entry name" value="OS01G0798600 PROTEIN"/>
    <property type="match status" value="1"/>
</dbReference>
<comment type="caution">
    <text evidence="2">The sequence shown here is derived from an EMBL/GenBank/DDBJ whole genome shotgun (WGS) entry which is preliminary data.</text>
</comment>
<organism evidence="2 3">
    <name type="scientific">Phaseolus coccineus</name>
    <name type="common">Scarlet runner bean</name>
    <name type="synonym">Phaseolus multiflorus</name>
    <dbReference type="NCBI Taxonomy" id="3886"/>
    <lineage>
        <taxon>Eukaryota</taxon>
        <taxon>Viridiplantae</taxon>
        <taxon>Streptophyta</taxon>
        <taxon>Embryophyta</taxon>
        <taxon>Tracheophyta</taxon>
        <taxon>Spermatophyta</taxon>
        <taxon>Magnoliopsida</taxon>
        <taxon>eudicotyledons</taxon>
        <taxon>Gunneridae</taxon>
        <taxon>Pentapetalae</taxon>
        <taxon>rosids</taxon>
        <taxon>fabids</taxon>
        <taxon>Fabales</taxon>
        <taxon>Fabaceae</taxon>
        <taxon>Papilionoideae</taxon>
        <taxon>50 kb inversion clade</taxon>
        <taxon>NPAAA clade</taxon>
        <taxon>indigoferoid/millettioid clade</taxon>
        <taxon>Phaseoleae</taxon>
        <taxon>Phaseolus</taxon>
    </lineage>
</organism>
<dbReference type="PANTHER" id="PTHR33672">
    <property type="entry name" value="YCF3-INTERACTING PROTEIN 1, CHLOROPLASTIC"/>
    <property type="match status" value="1"/>
</dbReference>
<dbReference type="Proteomes" id="UP001374584">
    <property type="component" value="Unassembled WGS sequence"/>
</dbReference>
<proteinExistence type="predicted"/>
<reference evidence="2 3" key="1">
    <citation type="submission" date="2024-01" db="EMBL/GenBank/DDBJ databases">
        <title>The genomes of 5 underutilized Papilionoideae crops provide insights into root nodulation and disease resistanc.</title>
        <authorList>
            <person name="Jiang F."/>
        </authorList>
    </citation>
    <scope>NUCLEOTIDE SEQUENCE [LARGE SCALE GENOMIC DNA]</scope>
    <source>
        <strain evidence="2">JINMINGXINNONG_FW02</strain>
        <tissue evidence="2">Leaves</tissue>
    </source>
</reference>
<sequence>MMDKPKSLMKKSLQKEKQIVVHPLPLRKPSVKPSNNATGLYILPLLQPSFKFLAINHPNSTNSSRGALSKKKETNSLEPSSSEVRNMTYNYKLQDIPKSDKIREEGFKCNALCMPVPGFGKTKPVKARKEETQMHAVSPVLSLSKPNSLEKFERSCLVSQARIHENEGDNSTSSYFDLPSELFKFSSHKA</sequence>
<evidence type="ECO:0000256" key="1">
    <source>
        <dbReference type="SAM" id="MobiDB-lite"/>
    </source>
</evidence>
<evidence type="ECO:0000313" key="2">
    <source>
        <dbReference type="EMBL" id="KAK7369500.1"/>
    </source>
</evidence>
<name>A0AAN9RBI4_PHACN</name>